<gene>
    <name evidence="3" type="ORF">NCTC13292_01000</name>
</gene>
<dbReference type="InterPro" id="IPR001810">
    <property type="entry name" value="F-box_dom"/>
</dbReference>
<feature type="domain" description="F-box" evidence="2">
    <location>
        <begin position="116"/>
        <end position="162"/>
    </location>
</feature>
<dbReference type="Pfam" id="PF00646">
    <property type="entry name" value="F-box"/>
    <property type="match status" value="1"/>
</dbReference>
<proteinExistence type="predicted"/>
<keyword evidence="4" id="KW-1185">Reference proteome</keyword>
<feature type="transmembrane region" description="Helical" evidence="1">
    <location>
        <begin position="258"/>
        <end position="276"/>
    </location>
</feature>
<evidence type="ECO:0000256" key="1">
    <source>
        <dbReference type="SAM" id="Phobius"/>
    </source>
</evidence>
<organism evidence="3 4">
    <name type="scientific">Legionella donaldsonii</name>
    <dbReference type="NCBI Taxonomy" id="45060"/>
    <lineage>
        <taxon>Bacteria</taxon>
        <taxon>Pseudomonadati</taxon>
        <taxon>Pseudomonadota</taxon>
        <taxon>Gammaproteobacteria</taxon>
        <taxon>Legionellales</taxon>
        <taxon>Legionellaceae</taxon>
        <taxon>Legionella</taxon>
    </lineage>
</organism>
<accession>A0A378J1T8</accession>
<evidence type="ECO:0000259" key="2">
    <source>
        <dbReference type="PROSITE" id="PS50181"/>
    </source>
</evidence>
<dbReference type="SMART" id="SM00256">
    <property type="entry name" value="FBOX"/>
    <property type="match status" value="1"/>
</dbReference>
<dbReference type="PROSITE" id="PS50181">
    <property type="entry name" value="FBOX"/>
    <property type="match status" value="1"/>
</dbReference>
<dbReference type="AlphaFoldDB" id="A0A378J1T8"/>
<dbReference type="EMBL" id="UGOA01000001">
    <property type="protein sequence ID" value="STX41499.1"/>
    <property type="molecule type" value="Genomic_DNA"/>
</dbReference>
<dbReference type="Proteomes" id="UP000254677">
    <property type="component" value="Unassembled WGS sequence"/>
</dbReference>
<name>A0A378J1T8_9GAMM</name>
<feature type="transmembrane region" description="Helical" evidence="1">
    <location>
        <begin position="227"/>
        <end position="246"/>
    </location>
</feature>
<keyword evidence="1" id="KW-0812">Transmembrane</keyword>
<dbReference type="SUPFAM" id="SSF81383">
    <property type="entry name" value="F-box domain"/>
    <property type="match status" value="1"/>
</dbReference>
<evidence type="ECO:0000313" key="4">
    <source>
        <dbReference type="Proteomes" id="UP000254677"/>
    </source>
</evidence>
<keyword evidence="1" id="KW-0472">Membrane</keyword>
<dbReference type="RefSeq" id="WP_115220772.1">
    <property type="nucleotide sequence ID" value="NZ_UGOA01000001.1"/>
</dbReference>
<dbReference type="CDD" id="cd09917">
    <property type="entry name" value="F-box_SF"/>
    <property type="match status" value="1"/>
</dbReference>
<reference evidence="3 4" key="1">
    <citation type="submission" date="2018-06" db="EMBL/GenBank/DDBJ databases">
        <authorList>
            <consortium name="Pathogen Informatics"/>
            <person name="Doyle S."/>
        </authorList>
    </citation>
    <scope>NUCLEOTIDE SEQUENCE [LARGE SCALE GENOMIC DNA]</scope>
    <source>
        <strain evidence="3 4">NCTC13292</strain>
    </source>
</reference>
<evidence type="ECO:0000313" key="3">
    <source>
        <dbReference type="EMBL" id="STX41499.1"/>
    </source>
</evidence>
<sequence>MNYDRLQAKINHYLDIFGYGYISEQKLKHIAAKLPSLKSAYLDLKRGAEHTVALHSGNVEAIARLTDLIKLGGQITKLEQLASNASRGLIQFQSYRPVTKNPLPLGAPLQKANSEPSPLMQLPNELLMRIFQNLSFYEKQSNRLLSKRIHNVIESCYIEENVLVFPIKDKKIVFFLDPININGSLTVNDYFKYINNGCVPNNGVIVFERYLQGLVNKDVEKRMMYPYSLASAFSFIASMINSLVHYQNSNVLKSFFNQNNLTILLIFVVILLALNFRTNQLKQQAPLKYGSFFNPSPQSMRGFKELMPSVGLTTAEERELAQDFGQPNVRPQELVVSSP</sequence>
<keyword evidence="1" id="KW-1133">Transmembrane helix</keyword>
<protein>
    <recommendedName>
        <fullName evidence="2">F-box domain-containing protein</fullName>
    </recommendedName>
</protein>
<dbReference type="InterPro" id="IPR036047">
    <property type="entry name" value="F-box-like_dom_sf"/>
</dbReference>